<organism evidence="3">
    <name type="scientific">Chelativorans sp. (strain BNC1)</name>
    <dbReference type="NCBI Taxonomy" id="266779"/>
    <lineage>
        <taxon>Bacteria</taxon>
        <taxon>Pseudomonadati</taxon>
        <taxon>Pseudomonadota</taxon>
        <taxon>Alphaproteobacteria</taxon>
        <taxon>Hyphomicrobiales</taxon>
        <taxon>Phyllobacteriaceae</taxon>
        <taxon>Chelativorans</taxon>
    </lineage>
</organism>
<feature type="domain" description="Phosphogluconate dehydrogenase NAD-binding putative C-terminal" evidence="2">
    <location>
        <begin position="195"/>
        <end position="263"/>
    </location>
</feature>
<evidence type="ECO:0000259" key="2">
    <source>
        <dbReference type="Pfam" id="PF09130"/>
    </source>
</evidence>
<dbReference type="InterPro" id="IPR015814">
    <property type="entry name" value="Pgluconate_DH_NAD-bd_C"/>
</dbReference>
<sequence>MKLAFIGFGEAAQAMALGFKAERSLERLSVYDIRSNDPAQAPVLEAKAAELDVFLAPSAAEAINESPIVLSLVQGSVAVKVAESVAPLLAEGQIYIDLNSVSPDTKRRVADVIAGGGRGDCVEGAIMDAVRPKNHKVPILLAGPRAGEAADKLNAAGMNSEAIGENIGQACAVKMIRSVMMKGVEALILESMVAAETAGVTERILDSVNTTFKGLDWRQLTSHYLKRTHEHGARRVSEMKESAATVKGLGLEPYMSTAISERIADGYAKLSKVPYDPKAQYPELLKVLTDKGGT</sequence>
<dbReference type="KEGG" id="mes:Meso_1049"/>
<proteinExistence type="predicted"/>
<dbReference type="SUPFAM" id="SSF51735">
    <property type="entry name" value="NAD(P)-binding Rossmann-fold domains"/>
    <property type="match status" value="1"/>
</dbReference>
<evidence type="ECO:0000259" key="1">
    <source>
        <dbReference type="Pfam" id="PF03807"/>
    </source>
</evidence>
<dbReference type="AlphaFoldDB" id="Q11JH9"/>
<dbReference type="GO" id="GO:0050661">
    <property type="term" value="F:NADP binding"/>
    <property type="evidence" value="ECO:0007669"/>
    <property type="project" value="InterPro"/>
</dbReference>
<gene>
    <name evidence="3" type="ordered locus">Meso_1049</name>
</gene>
<accession>Q11JH9</accession>
<dbReference type="eggNOG" id="COG2084">
    <property type="taxonomic scope" value="Bacteria"/>
</dbReference>
<feature type="domain" description="Pyrroline-5-carboxylate reductase catalytic N-terminal" evidence="1">
    <location>
        <begin position="2"/>
        <end position="98"/>
    </location>
</feature>
<dbReference type="Pfam" id="PF03807">
    <property type="entry name" value="F420_oxidored"/>
    <property type="match status" value="1"/>
</dbReference>
<dbReference type="InterPro" id="IPR013328">
    <property type="entry name" value="6PGD_dom2"/>
</dbReference>
<name>Q11JH9_CHESB</name>
<dbReference type="Gene3D" id="3.40.50.720">
    <property type="entry name" value="NAD(P)-binding Rossmann-like Domain"/>
    <property type="match status" value="1"/>
</dbReference>
<dbReference type="SUPFAM" id="SSF48179">
    <property type="entry name" value="6-phosphogluconate dehydrogenase C-terminal domain-like"/>
    <property type="match status" value="1"/>
</dbReference>
<dbReference type="InterPro" id="IPR036291">
    <property type="entry name" value="NAD(P)-bd_dom_sf"/>
</dbReference>
<dbReference type="HOGENOM" id="CLU_052530_1_1_5"/>
<dbReference type="OrthoDB" id="4333at2"/>
<evidence type="ECO:0000313" key="3">
    <source>
        <dbReference type="EMBL" id="ABG62446.1"/>
    </source>
</evidence>
<reference evidence="3" key="1">
    <citation type="submission" date="2006-06" db="EMBL/GenBank/DDBJ databases">
        <title>Complete sequence of chromosome of Chelativorans sp. BNC1.</title>
        <authorList>
            <consortium name="US DOE Joint Genome Institute"/>
            <person name="Copeland A."/>
            <person name="Lucas S."/>
            <person name="Lapidus A."/>
            <person name="Barry K."/>
            <person name="Detter J.C."/>
            <person name="Glavina del Rio T."/>
            <person name="Hammon N."/>
            <person name="Israni S."/>
            <person name="Dalin E."/>
            <person name="Tice H."/>
            <person name="Pitluck S."/>
            <person name="Chertkov O."/>
            <person name="Brettin T."/>
            <person name="Bruce D."/>
            <person name="Han C."/>
            <person name="Tapia R."/>
            <person name="Gilna P."/>
            <person name="Schmutz J."/>
            <person name="Larimer F."/>
            <person name="Land M."/>
            <person name="Hauser L."/>
            <person name="Kyrpides N."/>
            <person name="Mikhailova N."/>
            <person name="Richardson P."/>
        </authorList>
    </citation>
    <scope>NUCLEOTIDE SEQUENCE</scope>
    <source>
        <strain evidence="3">BNC1</strain>
    </source>
</reference>
<dbReference type="InterPro" id="IPR028939">
    <property type="entry name" value="P5C_Rdtase_cat_N"/>
</dbReference>
<dbReference type="EMBL" id="CP000390">
    <property type="protein sequence ID" value="ABG62446.1"/>
    <property type="molecule type" value="Genomic_DNA"/>
</dbReference>
<protein>
    <submittedName>
        <fullName evidence="3">6-phosphogluconate dehydrogenase, NAD-binding protein</fullName>
    </submittedName>
</protein>
<dbReference type="InterPro" id="IPR008927">
    <property type="entry name" value="6-PGluconate_DH-like_C_sf"/>
</dbReference>
<dbReference type="Pfam" id="PF09130">
    <property type="entry name" value="DUF1932"/>
    <property type="match status" value="1"/>
</dbReference>
<dbReference type="STRING" id="266779.Meso_1049"/>
<dbReference type="Gene3D" id="1.10.1040.10">
    <property type="entry name" value="N-(1-d-carboxylethyl)-l-norvaline Dehydrogenase, domain 2"/>
    <property type="match status" value="1"/>
</dbReference>